<feature type="domain" description="Glucose-methanol-choline oxidoreductase N-terminal" evidence="5">
    <location>
        <begin position="85"/>
        <end position="99"/>
    </location>
</feature>
<name>A0AAV5AB87_9AGAM</name>
<protein>
    <recommendedName>
        <fullName evidence="5">Glucose-methanol-choline oxidoreductase N-terminal domain-containing protein</fullName>
    </recommendedName>
</protein>
<evidence type="ECO:0000313" key="6">
    <source>
        <dbReference type="EMBL" id="GJJ10842.1"/>
    </source>
</evidence>
<dbReference type="Proteomes" id="UP001050691">
    <property type="component" value="Unassembled WGS sequence"/>
</dbReference>
<keyword evidence="3" id="KW-0285">Flavoprotein</keyword>
<dbReference type="InterPro" id="IPR000172">
    <property type="entry name" value="GMC_OxRdtase_N"/>
</dbReference>
<keyword evidence="4" id="KW-0274">FAD</keyword>
<proteinExistence type="inferred from homology"/>
<evidence type="ECO:0000313" key="7">
    <source>
        <dbReference type="Proteomes" id="UP001050691"/>
    </source>
</evidence>
<comment type="cofactor">
    <cofactor evidence="1">
        <name>FAD</name>
        <dbReference type="ChEBI" id="CHEBI:57692"/>
    </cofactor>
</comment>
<organism evidence="6 7">
    <name type="scientific">Clathrus columnatus</name>
    <dbReference type="NCBI Taxonomy" id="1419009"/>
    <lineage>
        <taxon>Eukaryota</taxon>
        <taxon>Fungi</taxon>
        <taxon>Dikarya</taxon>
        <taxon>Basidiomycota</taxon>
        <taxon>Agaricomycotina</taxon>
        <taxon>Agaricomycetes</taxon>
        <taxon>Phallomycetidae</taxon>
        <taxon>Phallales</taxon>
        <taxon>Clathraceae</taxon>
        <taxon>Clathrus</taxon>
    </lineage>
</organism>
<dbReference type="Pfam" id="PF05199">
    <property type="entry name" value="GMC_oxred_C"/>
    <property type="match status" value="1"/>
</dbReference>
<dbReference type="GO" id="GO:0016614">
    <property type="term" value="F:oxidoreductase activity, acting on CH-OH group of donors"/>
    <property type="evidence" value="ECO:0007669"/>
    <property type="project" value="InterPro"/>
</dbReference>
<gene>
    <name evidence="6" type="ORF">Clacol_005070</name>
</gene>
<evidence type="ECO:0000259" key="5">
    <source>
        <dbReference type="PROSITE" id="PS00624"/>
    </source>
</evidence>
<reference evidence="6" key="1">
    <citation type="submission" date="2021-10" db="EMBL/GenBank/DDBJ databases">
        <title>De novo Genome Assembly of Clathrus columnatus (Basidiomycota, Fungi) Using Illumina and Nanopore Sequence Data.</title>
        <authorList>
            <person name="Ogiso-Tanaka E."/>
            <person name="Itagaki H."/>
            <person name="Hosoya T."/>
            <person name="Hosaka K."/>
        </authorList>
    </citation>
    <scope>NUCLEOTIDE SEQUENCE</scope>
    <source>
        <strain evidence="6">MO-923</strain>
    </source>
</reference>
<accession>A0AAV5AB87</accession>
<evidence type="ECO:0000256" key="3">
    <source>
        <dbReference type="ARBA" id="ARBA00022630"/>
    </source>
</evidence>
<evidence type="ECO:0000256" key="4">
    <source>
        <dbReference type="ARBA" id="ARBA00022827"/>
    </source>
</evidence>
<dbReference type="SUPFAM" id="SSF54373">
    <property type="entry name" value="FAD-linked reductases, C-terminal domain"/>
    <property type="match status" value="1"/>
</dbReference>
<dbReference type="Gene3D" id="3.30.560.10">
    <property type="entry name" value="Glucose Oxidase, domain 3"/>
    <property type="match status" value="1"/>
</dbReference>
<dbReference type="Gene3D" id="3.50.50.60">
    <property type="entry name" value="FAD/NAD(P)-binding domain"/>
    <property type="match status" value="1"/>
</dbReference>
<dbReference type="PANTHER" id="PTHR11552:SF147">
    <property type="entry name" value="CHOLINE DEHYDROGENASE, MITOCHONDRIAL"/>
    <property type="match status" value="1"/>
</dbReference>
<dbReference type="InterPro" id="IPR007867">
    <property type="entry name" value="GMC_OxRtase_C"/>
</dbReference>
<dbReference type="PANTHER" id="PTHR11552">
    <property type="entry name" value="GLUCOSE-METHANOL-CHOLINE GMC OXIDOREDUCTASE"/>
    <property type="match status" value="1"/>
</dbReference>
<dbReference type="PROSITE" id="PS00624">
    <property type="entry name" value="GMC_OXRED_2"/>
    <property type="match status" value="1"/>
</dbReference>
<evidence type="ECO:0000256" key="1">
    <source>
        <dbReference type="ARBA" id="ARBA00001974"/>
    </source>
</evidence>
<dbReference type="EMBL" id="BPWL01000005">
    <property type="protein sequence ID" value="GJJ10842.1"/>
    <property type="molecule type" value="Genomic_DNA"/>
</dbReference>
<dbReference type="InterPro" id="IPR012132">
    <property type="entry name" value="GMC_OxRdtase"/>
</dbReference>
<comment type="caution">
    <text evidence="6">The sequence shown here is derived from an EMBL/GenBank/DDBJ whole genome shotgun (WGS) entry which is preliminary data.</text>
</comment>
<dbReference type="SUPFAM" id="SSF51905">
    <property type="entry name" value="FAD/NAD(P)-binding domain"/>
    <property type="match status" value="1"/>
</dbReference>
<dbReference type="InterPro" id="IPR036188">
    <property type="entry name" value="FAD/NAD-bd_sf"/>
</dbReference>
<dbReference type="AlphaFoldDB" id="A0AAV5AB87"/>
<keyword evidence="7" id="KW-1185">Reference proteome</keyword>
<evidence type="ECO:0000256" key="2">
    <source>
        <dbReference type="ARBA" id="ARBA00010790"/>
    </source>
</evidence>
<dbReference type="Pfam" id="PF00732">
    <property type="entry name" value="GMC_oxred_N"/>
    <property type="match status" value="1"/>
</dbReference>
<comment type="similarity">
    <text evidence="2">Belongs to the GMC oxidoreductase family.</text>
</comment>
<dbReference type="GO" id="GO:0050660">
    <property type="term" value="F:flavin adenine dinucleotide binding"/>
    <property type="evidence" value="ECO:0007669"/>
    <property type="project" value="InterPro"/>
</dbReference>
<sequence length="399" mass="43090">MGATVCAAFIDSKGQRSSAATAYLTDDVLQRPNLSVAVGCRVERVLFDNDTNGTTPRAVGVELRIAKDAPLFRVSARKEVILSAGAYGTPHLLLVSGVGPRKELEDKIIHVVKDLPAVGKNLVDHPSTGGIVFRATANAPTNDYLTRPLQALLALAQWFTTGGGPMAVLGSPGAIFVRSDDTSLPFGEAPMLDSIVDVTSGPNSPDLEFVWIPLVIVDGGRGKAPPGVRGVTMSAICLRPQSSGEITLKTNDIWDKPIIDPKWFTNENDMRVLIRGMRLLFKIARTEPLVSHTDLQENYEYPFLWPGSANPDTITDEELKGYIRKNFSPAWHPACTARMGKSEDSSVVNSKLQVHGIKSLRIVDASIFPNQLSGHPCAPIIAISEKASDIIKVEYSATL</sequence>